<evidence type="ECO:0000259" key="3">
    <source>
        <dbReference type="PROSITE" id="PS51762"/>
    </source>
</evidence>
<keyword evidence="2" id="KW-0812">Transmembrane</keyword>
<comment type="similarity">
    <text evidence="1">Belongs to the glycosyl hydrolase 16 family.</text>
</comment>
<accession>A0A4Y7PZX5</accession>
<dbReference type="PANTHER" id="PTHR10963">
    <property type="entry name" value="GLYCOSYL HYDROLASE-RELATED"/>
    <property type="match status" value="1"/>
</dbReference>
<reference evidence="4 5" key="1">
    <citation type="submission" date="2018-06" db="EMBL/GenBank/DDBJ databases">
        <title>A transcriptomic atlas of mushroom development highlights an independent origin of complex multicellularity.</title>
        <authorList>
            <consortium name="DOE Joint Genome Institute"/>
            <person name="Krizsan K."/>
            <person name="Almasi E."/>
            <person name="Merenyi Z."/>
            <person name="Sahu N."/>
            <person name="Viragh M."/>
            <person name="Koszo T."/>
            <person name="Mondo S."/>
            <person name="Kiss B."/>
            <person name="Balint B."/>
            <person name="Kues U."/>
            <person name="Barry K."/>
            <person name="Hegedus J.C."/>
            <person name="Henrissat B."/>
            <person name="Johnson J."/>
            <person name="Lipzen A."/>
            <person name="Ohm R."/>
            <person name="Nagy I."/>
            <person name="Pangilinan J."/>
            <person name="Yan J."/>
            <person name="Xiong Y."/>
            <person name="Grigoriev I.V."/>
            <person name="Hibbett D.S."/>
            <person name="Nagy L.G."/>
        </authorList>
    </citation>
    <scope>NUCLEOTIDE SEQUENCE [LARGE SCALE GENOMIC DNA]</scope>
    <source>
        <strain evidence="4 5">SZMC22713</strain>
    </source>
</reference>
<dbReference type="InterPro" id="IPR013320">
    <property type="entry name" value="ConA-like_dom_sf"/>
</dbReference>
<gene>
    <name evidence="4" type="ORF">BD410DRAFT_726316</name>
</gene>
<dbReference type="Gene3D" id="2.60.120.200">
    <property type="match status" value="1"/>
</dbReference>
<proteinExistence type="inferred from homology"/>
<dbReference type="GO" id="GO:0005975">
    <property type="term" value="P:carbohydrate metabolic process"/>
    <property type="evidence" value="ECO:0007669"/>
    <property type="project" value="InterPro"/>
</dbReference>
<dbReference type="Pfam" id="PF00722">
    <property type="entry name" value="Glyco_hydro_16"/>
    <property type="match status" value="1"/>
</dbReference>
<dbReference type="PROSITE" id="PS51762">
    <property type="entry name" value="GH16_2"/>
    <property type="match status" value="1"/>
</dbReference>
<dbReference type="AlphaFoldDB" id="A0A4Y7PZX5"/>
<name>A0A4Y7PZX5_9AGAM</name>
<evidence type="ECO:0000313" key="5">
    <source>
        <dbReference type="Proteomes" id="UP000294933"/>
    </source>
</evidence>
<evidence type="ECO:0000256" key="2">
    <source>
        <dbReference type="SAM" id="Phobius"/>
    </source>
</evidence>
<organism evidence="4 5">
    <name type="scientific">Rickenella mellea</name>
    <dbReference type="NCBI Taxonomy" id="50990"/>
    <lineage>
        <taxon>Eukaryota</taxon>
        <taxon>Fungi</taxon>
        <taxon>Dikarya</taxon>
        <taxon>Basidiomycota</taxon>
        <taxon>Agaricomycotina</taxon>
        <taxon>Agaricomycetes</taxon>
        <taxon>Hymenochaetales</taxon>
        <taxon>Rickenellaceae</taxon>
        <taxon>Rickenella</taxon>
    </lineage>
</organism>
<dbReference type="EMBL" id="ML170191">
    <property type="protein sequence ID" value="TDL20090.1"/>
    <property type="molecule type" value="Genomic_DNA"/>
</dbReference>
<dbReference type="OrthoDB" id="4781at2759"/>
<dbReference type="STRING" id="50990.A0A4Y7PZX5"/>
<dbReference type="GO" id="GO:0004553">
    <property type="term" value="F:hydrolase activity, hydrolyzing O-glycosyl compounds"/>
    <property type="evidence" value="ECO:0007669"/>
    <property type="project" value="InterPro"/>
</dbReference>
<protein>
    <submittedName>
        <fullName evidence="4">Putative member of glycoside hydrolase family GH16</fullName>
    </submittedName>
</protein>
<dbReference type="VEuPathDB" id="FungiDB:BD410DRAFT_726316"/>
<keyword evidence="2" id="KW-1133">Transmembrane helix</keyword>
<keyword evidence="4" id="KW-0378">Hydrolase</keyword>
<sequence length="400" mass="44908">MASTALDPLGPPPPKPWISHKDRRTTLSWWITLSVAMLGVLAGAVRTIFGIKGVYVLKDSDLCLVLDDDFNTFNTDVWKHENDLSGFGNGEFEMTTSSTNNTFISDSTLYLVPTLTSLTLPSPNDIFDAYTFNLTGCTNTNASACGAVSNQTTHTVINPIMSSRITTNGTKSIRFGKVEVRAKVARGDWIWPAIWMMPVNSTYGPWPLSGEIDLMESRGNGPEYPAQGRNYVRGALNWGPISFLNGVLRTAGWWMMRRSDWSKGFHTYTLEWTEDFIRVYVDSRLHHLVALSFNEPFFERGQFPPVVSNGSQDIVLNNPWKGRGNAAPFDQDFYLIMNVAVGGTNGWFPDGQGNKPWLDGSLTAMYDFAKAQDQWYPTWPTDPMERGMAIDYVKMWQKCK</sequence>
<feature type="transmembrane region" description="Helical" evidence="2">
    <location>
        <begin position="27"/>
        <end position="49"/>
    </location>
</feature>
<dbReference type="Proteomes" id="UP000294933">
    <property type="component" value="Unassembled WGS sequence"/>
</dbReference>
<evidence type="ECO:0000313" key="4">
    <source>
        <dbReference type="EMBL" id="TDL20090.1"/>
    </source>
</evidence>
<dbReference type="InterPro" id="IPR000757">
    <property type="entry name" value="Beta-glucanase-like"/>
</dbReference>
<feature type="domain" description="GH16" evidence="3">
    <location>
        <begin position="115"/>
        <end position="400"/>
    </location>
</feature>
<evidence type="ECO:0000256" key="1">
    <source>
        <dbReference type="ARBA" id="ARBA00006865"/>
    </source>
</evidence>
<keyword evidence="5" id="KW-1185">Reference proteome</keyword>
<keyword evidence="2" id="KW-0472">Membrane</keyword>
<dbReference type="PANTHER" id="PTHR10963:SF55">
    <property type="entry name" value="GLYCOSIDE HYDROLASE FAMILY 16 PROTEIN"/>
    <property type="match status" value="1"/>
</dbReference>
<dbReference type="InterPro" id="IPR050546">
    <property type="entry name" value="Glycosyl_Hydrlase_16"/>
</dbReference>
<dbReference type="SUPFAM" id="SSF49899">
    <property type="entry name" value="Concanavalin A-like lectins/glucanases"/>
    <property type="match status" value="1"/>
</dbReference>